<accession>A0A0E3M696</accession>
<evidence type="ECO:0000313" key="2">
    <source>
        <dbReference type="EMBL" id="AKA69347.1"/>
    </source>
</evidence>
<dbReference type="InterPro" id="IPR012296">
    <property type="entry name" value="Nuclease_put_TT1808"/>
</dbReference>
<proteinExistence type="predicted"/>
<dbReference type="PANTHER" id="PTHR36558:SF1">
    <property type="entry name" value="RESTRICTION ENDONUCLEASE DOMAIN-CONTAINING PROTEIN-RELATED"/>
    <property type="match status" value="1"/>
</dbReference>
<dbReference type="Gene3D" id="3.90.1570.10">
    <property type="entry name" value="tt1808, chain A"/>
    <property type="match status" value="1"/>
</dbReference>
<gene>
    <name evidence="2" type="ORF">CSCA_2222</name>
</gene>
<dbReference type="EMBL" id="CP009933">
    <property type="protein sequence ID" value="AKA69347.1"/>
    <property type="molecule type" value="Genomic_DNA"/>
</dbReference>
<protein>
    <recommendedName>
        <fullName evidence="1">Putative restriction endonuclease domain-containing protein</fullName>
    </recommendedName>
</protein>
<dbReference type="SUPFAM" id="SSF52980">
    <property type="entry name" value="Restriction endonuclease-like"/>
    <property type="match status" value="1"/>
</dbReference>
<dbReference type="CDD" id="cd06260">
    <property type="entry name" value="DUF820-like"/>
    <property type="match status" value="1"/>
</dbReference>
<dbReference type="InterPro" id="IPR008538">
    <property type="entry name" value="Uma2"/>
</dbReference>
<sequence>MYAKNIHYTENDFENIQANYNGKAEYSNGYIVLSSNTSIQHNKIISRLNFKLMTFLDKSKCDVYTESIEIIFKNNEEVYKYKPDVFVMCEKSTREGESFTSAPKVVFEVISKSTASHDYITKLDVYQRFGVLEYNIVEQEGYIVQYSLIDNQYKITNVFKNNDTYISTVFPDVSINLEDIFKF</sequence>
<dbReference type="RefSeq" id="WP_029163091.1">
    <property type="nucleotide sequence ID" value="NZ_CP009933.1"/>
</dbReference>
<dbReference type="HOGENOM" id="CLU_076312_0_2_9"/>
<evidence type="ECO:0000259" key="1">
    <source>
        <dbReference type="Pfam" id="PF05685"/>
    </source>
</evidence>
<dbReference type="Pfam" id="PF05685">
    <property type="entry name" value="Uma2"/>
    <property type="match status" value="1"/>
</dbReference>
<dbReference type="KEGG" id="csq:CSCA_2222"/>
<dbReference type="AlphaFoldDB" id="A0A0E3M696"/>
<name>A0A0E3M696_CLOSL</name>
<organism evidence="2 3">
    <name type="scientific">Clostridium scatologenes</name>
    <dbReference type="NCBI Taxonomy" id="1548"/>
    <lineage>
        <taxon>Bacteria</taxon>
        <taxon>Bacillati</taxon>
        <taxon>Bacillota</taxon>
        <taxon>Clostridia</taxon>
        <taxon>Eubacteriales</taxon>
        <taxon>Clostridiaceae</taxon>
        <taxon>Clostridium</taxon>
    </lineage>
</organism>
<keyword evidence="3" id="KW-1185">Reference proteome</keyword>
<dbReference type="Proteomes" id="UP000033115">
    <property type="component" value="Chromosome"/>
</dbReference>
<dbReference type="InterPro" id="IPR011335">
    <property type="entry name" value="Restrct_endonuc-II-like"/>
</dbReference>
<evidence type="ECO:0000313" key="3">
    <source>
        <dbReference type="Proteomes" id="UP000033115"/>
    </source>
</evidence>
<dbReference type="STRING" id="1548.CSCA_2222"/>
<dbReference type="PANTHER" id="PTHR36558">
    <property type="entry name" value="GLR1098 PROTEIN"/>
    <property type="match status" value="1"/>
</dbReference>
<feature type="domain" description="Putative restriction endonuclease" evidence="1">
    <location>
        <begin position="12"/>
        <end position="177"/>
    </location>
</feature>
<reference evidence="2 3" key="1">
    <citation type="journal article" date="2015" name="J. Biotechnol.">
        <title>Complete genome sequence of a malodorant-producing acetogen, Clostridium scatologenes ATCC 25775(T).</title>
        <authorList>
            <person name="Zhu Z."/>
            <person name="Guo T."/>
            <person name="Zheng H."/>
            <person name="Song T."/>
            <person name="Ouyang P."/>
            <person name="Xie J."/>
        </authorList>
    </citation>
    <scope>NUCLEOTIDE SEQUENCE [LARGE SCALE GENOMIC DNA]</scope>
    <source>
        <strain evidence="2 3">ATCC 25775</strain>
    </source>
</reference>